<keyword evidence="4" id="KW-0540">Nuclease</keyword>
<reference evidence="4" key="1">
    <citation type="submission" date="2022-07" db="EMBL/GenBank/DDBJ databases">
        <title>Taxonomic analysis of Microcella humidisoli nov. sp., isolated from riverside soil.</title>
        <authorList>
            <person name="Molina K.M."/>
            <person name="Kim S.B."/>
        </authorList>
    </citation>
    <scope>NUCLEOTIDE SEQUENCE</scope>
    <source>
        <strain evidence="4">MMS21-STM10</strain>
    </source>
</reference>
<dbReference type="SUPFAM" id="SSF52540">
    <property type="entry name" value="P-loop containing nucleoside triphosphate hydrolases"/>
    <property type="match status" value="1"/>
</dbReference>
<evidence type="ECO:0000313" key="4">
    <source>
        <dbReference type="EMBL" id="UTT61529.1"/>
    </source>
</evidence>
<evidence type="ECO:0000256" key="1">
    <source>
        <dbReference type="SAM" id="Coils"/>
    </source>
</evidence>
<dbReference type="InterPro" id="IPR027417">
    <property type="entry name" value="P-loop_NTPase"/>
</dbReference>
<dbReference type="CDD" id="cd01026">
    <property type="entry name" value="TOPRIM_OLD"/>
    <property type="match status" value="1"/>
</dbReference>
<feature type="domain" description="OLD protein-like TOPRIM" evidence="3">
    <location>
        <begin position="454"/>
        <end position="521"/>
    </location>
</feature>
<protein>
    <submittedName>
        <fullName evidence="4">ATP-dependent endonuclease</fullName>
    </submittedName>
</protein>
<keyword evidence="1" id="KW-0175">Coiled coil</keyword>
<proteinExistence type="predicted"/>
<dbReference type="Gene3D" id="3.40.50.300">
    <property type="entry name" value="P-loop containing nucleotide triphosphate hydrolases"/>
    <property type="match status" value="2"/>
</dbReference>
<dbReference type="Pfam" id="PF20469">
    <property type="entry name" value="OLD-like_TOPRIM"/>
    <property type="match status" value="1"/>
</dbReference>
<dbReference type="Proteomes" id="UP001060039">
    <property type="component" value="Chromosome"/>
</dbReference>
<dbReference type="InterPro" id="IPR041685">
    <property type="entry name" value="AAA_GajA/Old/RecF-like"/>
</dbReference>
<organism evidence="4 5">
    <name type="scientific">Microcella humidisoli</name>
    <dbReference type="NCBI Taxonomy" id="2963406"/>
    <lineage>
        <taxon>Bacteria</taxon>
        <taxon>Bacillati</taxon>
        <taxon>Actinomycetota</taxon>
        <taxon>Actinomycetes</taxon>
        <taxon>Micrococcales</taxon>
        <taxon>Microbacteriaceae</taxon>
        <taxon>Microcella</taxon>
    </lineage>
</organism>
<keyword evidence="4" id="KW-0378">Hydrolase</keyword>
<dbReference type="GO" id="GO:0004519">
    <property type="term" value="F:endonuclease activity"/>
    <property type="evidence" value="ECO:0007669"/>
    <property type="project" value="UniProtKB-KW"/>
</dbReference>
<keyword evidence="4" id="KW-0255">Endonuclease</keyword>
<feature type="domain" description="Endonuclease GajA/Old nuclease/RecF-like AAA" evidence="2">
    <location>
        <begin position="1"/>
        <end position="400"/>
    </location>
</feature>
<feature type="coiled-coil region" evidence="1">
    <location>
        <begin position="236"/>
        <end position="263"/>
    </location>
</feature>
<dbReference type="InterPro" id="IPR051396">
    <property type="entry name" value="Bact_Antivir_Def_Nuclease"/>
</dbReference>
<sequence length="715" mass="78666">MKLSSLHVQNYKGLKEVTVPLSQFGCLIGENNSGKSSVLQALLVFLPGSAKKPAETDFFDKSLPIRIEVQIDEISDIDLSRISNDAHRASFSADVVGGSVRLVRLVEPAPGGKSQLLISRLGPKNENWTSEVLDPAMRNKSGEELRETVIGLIPELDDVLPPKPTQTAIRQARDELVATLSDDELVYRDEPLGTGIDAGIKNFLPEPIYIEAVKEVSDEVKTTDSATFGKLLGLLLEEVQSEFEDVEKQFKEIQRKLSRVLDDSGAVVDDRIDQVKAVEGLINSFVRQSFPDVDLTISVPVPKMKTILASAEISANDGHDGPIITKGDGLKRAVAFAVLRAYTSFRSSGISSARPSGSYYWLLFEEPELYLYPRAQKQLFSALEVFAREHPVMVTTHSPLFFDANATQSFTKFEKVRPGDGSVPFTRIRPIVIDDLSTKMAFQIICHENNSIGFFAKQVVLVEGDSDALLLQHIAKLLNPAWDAVEQNIAFARTNGKGNIQNYRSFFKKFGIPVHVICDLDALVGGFDKLEADHKTAAVRAALLQLVDAQLSPSSSEMTEAQAKKLAGSGDARGLWRQVETARAALDGTEQSAYALHEAMDQFFAYRNKSDRLVALMDSTGEIDSKKREVLDLLRPTRTHVLALGAIEDYYASSSTSRDKVKQAIEYCAGCQSLEQYREDLGTRADSVADELGTIMKAIFEEDPALTLSLMDADV</sequence>
<dbReference type="PANTHER" id="PTHR43581">
    <property type="entry name" value="ATP/GTP PHOSPHATASE"/>
    <property type="match status" value="1"/>
</dbReference>
<accession>A0ABY5FTC0</accession>
<dbReference type="Pfam" id="PF13175">
    <property type="entry name" value="AAA_15"/>
    <property type="match status" value="1"/>
</dbReference>
<dbReference type="EMBL" id="CP101497">
    <property type="protein sequence ID" value="UTT61529.1"/>
    <property type="molecule type" value="Genomic_DNA"/>
</dbReference>
<dbReference type="RefSeq" id="WP_255158491.1">
    <property type="nucleotide sequence ID" value="NZ_CP101497.1"/>
</dbReference>
<dbReference type="PANTHER" id="PTHR43581:SF4">
    <property type="entry name" value="ATP_GTP PHOSPHATASE"/>
    <property type="match status" value="1"/>
</dbReference>
<evidence type="ECO:0000259" key="2">
    <source>
        <dbReference type="Pfam" id="PF13175"/>
    </source>
</evidence>
<name>A0ABY5FTC0_9MICO</name>
<evidence type="ECO:0000259" key="3">
    <source>
        <dbReference type="Pfam" id="PF20469"/>
    </source>
</evidence>
<gene>
    <name evidence="4" type="ORF">NNL39_07500</name>
</gene>
<keyword evidence="5" id="KW-1185">Reference proteome</keyword>
<dbReference type="InterPro" id="IPR034139">
    <property type="entry name" value="TOPRIM_OLD"/>
</dbReference>
<evidence type="ECO:0000313" key="5">
    <source>
        <dbReference type="Proteomes" id="UP001060039"/>
    </source>
</evidence>